<dbReference type="PANTHER" id="PTHR10947">
    <property type="entry name" value="PHENYLALANYL-TRNA SYNTHETASE BETA CHAIN AND LEUCINE-RICH REPEAT-CONTAINING PROTEIN 47"/>
    <property type="match status" value="1"/>
</dbReference>
<keyword evidence="9" id="KW-0648">Protein biosynthesis</keyword>
<evidence type="ECO:0000313" key="15">
    <source>
        <dbReference type="Proteomes" id="UP000636800"/>
    </source>
</evidence>
<evidence type="ECO:0000256" key="7">
    <source>
        <dbReference type="ARBA" id="ARBA00022840"/>
    </source>
</evidence>
<dbReference type="SUPFAM" id="SSF46955">
    <property type="entry name" value="Putative DNA-binding domain"/>
    <property type="match status" value="1"/>
</dbReference>
<comment type="catalytic activity">
    <reaction evidence="12">
        <text>tRNA(Phe) + L-phenylalanine + ATP = L-phenylalanyl-tRNA(Phe) + AMP + diphosphate + H(+)</text>
        <dbReference type="Rhea" id="RHEA:19413"/>
        <dbReference type="Rhea" id="RHEA-COMP:9668"/>
        <dbReference type="Rhea" id="RHEA-COMP:9699"/>
        <dbReference type="ChEBI" id="CHEBI:15378"/>
        <dbReference type="ChEBI" id="CHEBI:30616"/>
        <dbReference type="ChEBI" id="CHEBI:33019"/>
        <dbReference type="ChEBI" id="CHEBI:58095"/>
        <dbReference type="ChEBI" id="CHEBI:78442"/>
        <dbReference type="ChEBI" id="CHEBI:78531"/>
        <dbReference type="ChEBI" id="CHEBI:456215"/>
        <dbReference type="EC" id="6.1.1.20"/>
    </reaction>
</comment>
<comment type="cofactor">
    <cofactor evidence="1">
        <name>Mg(2+)</name>
        <dbReference type="ChEBI" id="CHEBI:18420"/>
    </cofactor>
</comment>
<dbReference type="EMBL" id="JADCNL010000006">
    <property type="protein sequence ID" value="KAG0476342.1"/>
    <property type="molecule type" value="Genomic_DNA"/>
</dbReference>
<dbReference type="Pfam" id="PF17759">
    <property type="entry name" value="tRNA_synthFbeta"/>
    <property type="match status" value="1"/>
</dbReference>
<name>A0A835QX57_VANPL</name>
<dbReference type="SUPFAM" id="SSF54001">
    <property type="entry name" value="Cysteine proteinases"/>
    <property type="match status" value="1"/>
</dbReference>
<dbReference type="SMART" id="SM00874">
    <property type="entry name" value="B5"/>
    <property type="match status" value="1"/>
</dbReference>
<keyword evidence="8" id="KW-0460">Magnesium</keyword>
<dbReference type="GO" id="GO:0003723">
    <property type="term" value="F:RNA binding"/>
    <property type="evidence" value="ECO:0007669"/>
    <property type="project" value="InterPro"/>
</dbReference>
<comment type="subunit">
    <text evidence="2">Tetramer of two alpha and two beta subunits.</text>
</comment>
<dbReference type="GO" id="GO:0008234">
    <property type="term" value="F:cysteine-type peptidase activity"/>
    <property type="evidence" value="ECO:0007669"/>
    <property type="project" value="InterPro"/>
</dbReference>
<gene>
    <name evidence="14" type="ORF">HPP92_013183</name>
</gene>
<accession>A0A835QX57</accession>
<dbReference type="OrthoDB" id="1925875at2759"/>
<evidence type="ECO:0000256" key="1">
    <source>
        <dbReference type="ARBA" id="ARBA00001946"/>
    </source>
</evidence>
<keyword evidence="6" id="KW-0547">Nucleotide-binding</keyword>
<dbReference type="InterPro" id="IPR045060">
    <property type="entry name" value="Phe-tRNA-ligase_IIc_bsu"/>
</dbReference>
<dbReference type="InterPro" id="IPR039417">
    <property type="entry name" value="Peptidase_C1A_papain-like"/>
</dbReference>
<dbReference type="GO" id="GO:0005524">
    <property type="term" value="F:ATP binding"/>
    <property type="evidence" value="ECO:0007669"/>
    <property type="project" value="UniProtKB-KW"/>
</dbReference>
<organism evidence="14 15">
    <name type="scientific">Vanilla planifolia</name>
    <name type="common">Vanilla</name>
    <dbReference type="NCBI Taxonomy" id="51239"/>
    <lineage>
        <taxon>Eukaryota</taxon>
        <taxon>Viridiplantae</taxon>
        <taxon>Streptophyta</taxon>
        <taxon>Embryophyta</taxon>
        <taxon>Tracheophyta</taxon>
        <taxon>Spermatophyta</taxon>
        <taxon>Magnoliopsida</taxon>
        <taxon>Liliopsida</taxon>
        <taxon>Asparagales</taxon>
        <taxon>Orchidaceae</taxon>
        <taxon>Vanilloideae</taxon>
        <taxon>Vanilleae</taxon>
        <taxon>Vanilla</taxon>
    </lineage>
</organism>
<dbReference type="CDD" id="cd02248">
    <property type="entry name" value="Peptidase_C1A"/>
    <property type="match status" value="1"/>
</dbReference>
<comment type="caution">
    <text evidence="14">The sequence shown here is derived from an EMBL/GenBank/DDBJ whole genome shotgun (WGS) entry which is preliminary data.</text>
</comment>
<keyword evidence="4" id="KW-0436">Ligase</keyword>
<dbReference type="GO" id="GO:0009328">
    <property type="term" value="C:phenylalanine-tRNA ligase complex"/>
    <property type="evidence" value="ECO:0007669"/>
    <property type="project" value="TreeGrafter"/>
</dbReference>
<dbReference type="InterPro" id="IPR045864">
    <property type="entry name" value="aa-tRNA-synth_II/BPL/LPL"/>
</dbReference>
<dbReference type="InterPro" id="IPR000668">
    <property type="entry name" value="Peptidase_C1A_C"/>
</dbReference>
<evidence type="ECO:0000256" key="12">
    <source>
        <dbReference type="ARBA" id="ARBA00049255"/>
    </source>
</evidence>
<dbReference type="Pfam" id="PF00112">
    <property type="entry name" value="Peptidase_C1"/>
    <property type="match status" value="1"/>
</dbReference>
<evidence type="ECO:0000313" key="14">
    <source>
        <dbReference type="EMBL" id="KAG0476342.1"/>
    </source>
</evidence>
<evidence type="ECO:0000259" key="13">
    <source>
        <dbReference type="PROSITE" id="PS51483"/>
    </source>
</evidence>
<dbReference type="Proteomes" id="UP000636800">
    <property type="component" value="Chromosome 6"/>
</dbReference>
<reference evidence="14 15" key="1">
    <citation type="journal article" date="2020" name="Nat. Food">
        <title>A phased Vanilla planifolia genome enables genetic improvement of flavour and production.</title>
        <authorList>
            <person name="Hasing T."/>
            <person name="Tang H."/>
            <person name="Brym M."/>
            <person name="Khazi F."/>
            <person name="Huang T."/>
            <person name="Chambers A.H."/>
        </authorList>
    </citation>
    <scope>NUCLEOTIDE SEQUENCE [LARGE SCALE GENOMIC DNA]</scope>
    <source>
        <tissue evidence="14">Leaf</tissue>
    </source>
</reference>
<proteinExistence type="predicted"/>
<dbReference type="InterPro" id="IPR009061">
    <property type="entry name" value="DNA-bd_dom_put_sf"/>
</dbReference>
<dbReference type="FunFam" id="3.30.930.10:FF:000059">
    <property type="entry name" value="phenylalanine--tRNA ligase beta subunit"/>
    <property type="match status" value="1"/>
</dbReference>
<sequence length="496" mass="54768">MGFIEGSQGVELGGFTKPLYWLPTSAATAPSVAPASEESSQYRGVNISILPSSVDWRQKGAVTAVKDQGQCGSCWAFSIVAAVECINQIKTKNLVSLSVQQLVDCNTKSNYGGRGGAMKKRSIVAIGTHDLDTIEGPFTYEALKPQDITFVPLKQAKSFRADELVEFYRNIVIRKFEVEPVKVVYPDYRQTEDCASEGPFKGQNIYPDLAVKVLDIPLSSITSPIGISLGAVEVIPLLNKMQLQAEEKSNAGNSIITVFVPPTRSDILHPCDVMEDVAIAYGYNKVPKTKPKCMTTGGQQPLNLFTDHIRGEVSRAGYMEVLTWLLCSHDENFAMHKPENGDKAVTIGNPRSSEFVVVRTSLMSGLLKTVKHNIDHKRPIKIFEAGDVVVLDERCDVGALNNRRLAALYCNVTSGFEEILGLVTRIMQVVQKPHEPALDNFIKPSNEPEFFPNRQCHIFYYDRQIGVFGVVHPEVLEKFGIPDPCSFVEIDIQALL</sequence>
<dbReference type="GO" id="GO:0006508">
    <property type="term" value="P:proteolysis"/>
    <property type="evidence" value="ECO:0007669"/>
    <property type="project" value="InterPro"/>
</dbReference>
<dbReference type="GO" id="GO:0000287">
    <property type="term" value="F:magnesium ion binding"/>
    <property type="evidence" value="ECO:0007669"/>
    <property type="project" value="InterPro"/>
</dbReference>
<evidence type="ECO:0000256" key="10">
    <source>
        <dbReference type="ARBA" id="ARBA00023146"/>
    </source>
</evidence>
<keyword evidence="7" id="KW-0067">ATP-binding</keyword>
<dbReference type="PANTHER" id="PTHR10947:SF0">
    <property type="entry name" value="PHENYLALANINE--TRNA LIGASE BETA SUBUNIT"/>
    <property type="match status" value="1"/>
</dbReference>
<dbReference type="InterPro" id="IPR041616">
    <property type="entry name" value="PheRS_beta_core"/>
</dbReference>
<dbReference type="Pfam" id="PF03484">
    <property type="entry name" value="B5"/>
    <property type="match status" value="1"/>
</dbReference>
<dbReference type="GO" id="GO:0006432">
    <property type="term" value="P:phenylalanyl-tRNA aminoacylation"/>
    <property type="evidence" value="ECO:0007669"/>
    <property type="project" value="InterPro"/>
</dbReference>
<dbReference type="InterPro" id="IPR005147">
    <property type="entry name" value="tRNA_synthase_B5-dom"/>
</dbReference>
<dbReference type="Gene3D" id="3.30.56.10">
    <property type="match status" value="1"/>
</dbReference>
<evidence type="ECO:0000256" key="11">
    <source>
        <dbReference type="ARBA" id="ARBA00023157"/>
    </source>
</evidence>
<dbReference type="Gene3D" id="3.90.70.10">
    <property type="entry name" value="Cysteine proteinases"/>
    <property type="match status" value="1"/>
</dbReference>
<dbReference type="SUPFAM" id="SSF55681">
    <property type="entry name" value="Class II aaRS and biotin synthetases"/>
    <property type="match status" value="1"/>
</dbReference>
<evidence type="ECO:0000256" key="9">
    <source>
        <dbReference type="ARBA" id="ARBA00022917"/>
    </source>
</evidence>
<dbReference type="GO" id="GO:0004826">
    <property type="term" value="F:phenylalanine-tRNA ligase activity"/>
    <property type="evidence" value="ECO:0007669"/>
    <property type="project" value="UniProtKB-EC"/>
</dbReference>
<evidence type="ECO:0000256" key="3">
    <source>
        <dbReference type="ARBA" id="ARBA00012814"/>
    </source>
</evidence>
<dbReference type="PROSITE" id="PS51483">
    <property type="entry name" value="B5"/>
    <property type="match status" value="1"/>
</dbReference>
<keyword evidence="10" id="KW-0030">Aminoacyl-tRNA synthetase</keyword>
<dbReference type="Gene3D" id="3.30.930.10">
    <property type="entry name" value="Bira Bifunctional Protein, Domain 2"/>
    <property type="match status" value="1"/>
</dbReference>
<dbReference type="InterPro" id="IPR038765">
    <property type="entry name" value="Papain-like_cys_pep_sf"/>
</dbReference>
<protein>
    <recommendedName>
        <fullName evidence="3">phenylalanine--tRNA ligase</fullName>
        <ecNumber evidence="3">6.1.1.20</ecNumber>
    </recommendedName>
</protein>
<dbReference type="SMART" id="SM00645">
    <property type="entry name" value="Pept_C1"/>
    <property type="match status" value="1"/>
</dbReference>
<keyword evidence="15" id="KW-1185">Reference proteome</keyword>
<feature type="domain" description="B5" evidence="13">
    <location>
        <begin position="209"/>
        <end position="288"/>
    </location>
</feature>
<keyword evidence="5" id="KW-0479">Metal-binding</keyword>
<evidence type="ECO:0000256" key="8">
    <source>
        <dbReference type="ARBA" id="ARBA00022842"/>
    </source>
</evidence>
<evidence type="ECO:0000256" key="4">
    <source>
        <dbReference type="ARBA" id="ARBA00022598"/>
    </source>
</evidence>
<dbReference type="EC" id="6.1.1.20" evidence="3"/>
<evidence type="ECO:0000256" key="2">
    <source>
        <dbReference type="ARBA" id="ARBA00011209"/>
    </source>
</evidence>
<dbReference type="CDD" id="cd00769">
    <property type="entry name" value="PheRS_beta_core"/>
    <property type="match status" value="1"/>
</dbReference>
<evidence type="ECO:0000256" key="6">
    <source>
        <dbReference type="ARBA" id="ARBA00022741"/>
    </source>
</evidence>
<dbReference type="AlphaFoldDB" id="A0A835QX57"/>
<keyword evidence="11" id="KW-1015">Disulfide bond</keyword>
<evidence type="ECO:0000256" key="5">
    <source>
        <dbReference type="ARBA" id="ARBA00022723"/>
    </source>
</evidence>